<dbReference type="Gramene" id="GBG91046">
    <property type="protein sequence ID" value="GBG91046"/>
    <property type="gene ID" value="CBR_g51780"/>
</dbReference>
<feature type="compositionally biased region" description="Basic and acidic residues" evidence="2">
    <location>
        <begin position="1"/>
        <end position="66"/>
    </location>
</feature>
<reference evidence="3 4" key="1">
    <citation type="journal article" date="2018" name="Cell">
        <title>The Chara Genome: Secondary Complexity and Implications for Plant Terrestrialization.</title>
        <authorList>
            <person name="Nishiyama T."/>
            <person name="Sakayama H."/>
            <person name="Vries J.D."/>
            <person name="Buschmann H."/>
            <person name="Saint-Marcoux D."/>
            <person name="Ullrich K.K."/>
            <person name="Haas F.B."/>
            <person name="Vanderstraeten L."/>
            <person name="Becker D."/>
            <person name="Lang D."/>
            <person name="Vosolsobe S."/>
            <person name="Rombauts S."/>
            <person name="Wilhelmsson P.K.I."/>
            <person name="Janitza P."/>
            <person name="Kern R."/>
            <person name="Heyl A."/>
            <person name="Rumpler F."/>
            <person name="Villalobos L.I.A.C."/>
            <person name="Clay J.M."/>
            <person name="Skokan R."/>
            <person name="Toyoda A."/>
            <person name="Suzuki Y."/>
            <person name="Kagoshima H."/>
            <person name="Schijlen E."/>
            <person name="Tajeshwar N."/>
            <person name="Catarino B."/>
            <person name="Hetherington A.J."/>
            <person name="Saltykova A."/>
            <person name="Bonnot C."/>
            <person name="Breuninger H."/>
            <person name="Symeonidi A."/>
            <person name="Radhakrishnan G.V."/>
            <person name="Van Nieuwerburgh F."/>
            <person name="Deforce D."/>
            <person name="Chang C."/>
            <person name="Karol K.G."/>
            <person name="Hedrich R."/>
            <person name="Ulvskov P."/>
            <person name="Glockner G."/>
            <person name="Delwiche C.F."/>
            <person name="Petrasek J."/>
            <person name="Van de Peer Y."/>
            <person name="Friml J."/>
            <person name="Beilby M."/>
            <person name="Dolan L."/>
            <person name="Kohara Y."/>
            <person name="Sugano S."/>
            <person name="Fujiyama A."/>
            <person name="Delaux P.-M."/>
            <person name="Quint M."/>
            <person name="TheiBen G."/>
            <person name="Hagemann M."/>
            <person name="Harholt J."/>
            <person name="Dunand C."/>
            <person name="Zachgo S."/>
            <person name="Langdale J."/>
            <person name="Maumus F."/>
            <person name="Straeten D.V.D."/>
            <person name="Gould S.B."/>
            <person name="Rensing S.A."/>
        </authorList>
    </citation>
    <scope>NUCLEOTIDE SEQUENCE [LARGE SCALE GENOMIC DNA]</scope>
    <source>
        <strain evidence="3 4">S276</strain>
    </source>
</reference>
<evidence type="ECO:0000313" key="3">
    <source>
        <dbReference type="EMBL" id="GBG91046.1"/>
    </source>
</evidence>
<gene>
    <name evidence="3" type="ORF">CBR_g51780</name>
</gene>
<feature type="region of interest" description="Disordered" evidence="2">
    <location>
        <begin position="286"/>
        <end position="307"/>
    </location>
</feature>
<dbReference type="AlphaFoldDB" id="A0A388M919"/>
<comment type="caution">
    <text evidence="3">The sequence shown here is derived from an EMBL/GenBank/DDBJ whole genome shotgun (WGS) entry which is preliminary data.</text>
</comment>
<feature type="compositionally biased region" description="Acidic residues" evidence="2">
    <location>
        <begin position="425"/>
        <end position="434"/>
    </location>
</feature>
<dbReference type="EMBL" id="BFEA01000866">
    <property type="protein sequence ID" value="GBG91046.1"/>
    <property type="molecule type" value="Genomic_DNA"/>
</dbReference>
<sequence length="434" mass="49889">MSQRNDRGDDYRRGNYGDERDRRYHAPSLDRDDEPEDRRERRREDHGRSGRGRDERSNERHVDSPRRPPPVVCFGCKVVGHYRSDCWRLWTNPETRRQMGADGYRCPPEFQRRGRSGSPQSNRGTFTERSPFEESKTMNRTENLEKTVEAMKAFVDTEMARRAEKERKKLEKAQAKKCEEEEQAAAEAAKRAEELKRQRRLNKIRKQEEEREAMAKDVEVSVGLRFGTVDDRLKNIIREVLSESNILAKDKGKAPEAIASTSGVANESAIDVITKSTEGLQITEKRKRGEDTPLGNNPRVTTPTKRVTRRTNLKPLRLAEKLRMRPALKKTSTLRLNRVAMIAVKAILQYTTLERMQFLEATHRDLIPIHHDEIRATCAREGVPYKTNLQAIFDLADRRAEVKFGPEHRGTGPTIILDSDSGDVSNEEDDVSNA</sequence>
<organism evidence="3 4">
    <name type="scientific">Chara braunii</name>
    <name type="common">Braun's stonewort</name>
    <dbReference type="NCBI Taxonomy" id="69332"/>
    <lineage>
        <taxon>Eukaryota</taxon>
        <taxon>Viridiplantae</taxon>
        <taxon>Streptophyta</taxon>
        <taxon>Charophyceae</taxon>
        <taxon>Charales</taxon>
        <taxon>Characeae</taxon>
        <taxon>Chara</taxon>
    </lineage>
</organism>
<feature type="coiled-coil region" evidence="1">
    <location>
        <begin position="160"/>
        <end position="212"/>
    </location>
</feature>
<evidence type="ECO:0000256" key="1">
    <source>
        <dbReference type="SAM" id="Coils"/>
    </source>
</evidence>
<dbReference type="SUPFAM" id="SSF57756">
    <property type="entry name" value="Retrovirus zinc finger-like domains"/>
    <property type="match status" value="1"/>
</dbReference>
<evidence type="ECO:0008006" key="5">
    <source>
        <dbReference type="Google" id="ProtNLM"/>
    </source>
</evidence>
<feature type="region of interest" description="Disordered" evidence="2">
    <location>
        <begin position="1"/>
        <end position="72"/>
    </location>
</feature>
<dbReference type="Proteomes" id="UP000265515">
    <property type="component" value="Unassembled WGS sequence"/>
</dbReference>
<keyword evidence="4" id="KW-1185">Reference proteome</keyword>
<name>A0A388M919_CHABU</name>
<evidence type="ECO:0000256" key="2">
    <source>
        <dbReference type="SAM" id="MobiDB-lite"/>
    </source>
</evidence>
<evidence type="ECO:0000313" key="4">
    <source>
        <dbReference type="Proteomes" id="UP000265515"/>
    </source>
</evidence>
<feature type="region of interest" description="Disordered" evidence="2">
    <location>
        <begin position="98"/>
        <end position="143"/>
    </location>
</feature>
<feature type="compositionally biased region" description="Basic and acidic residues" evidence="2">
    <location>
        <begin position="130"/>
        <end position="143"/>
    </location>
</feature>
<dbReference type="GO" id="GO:0003676">
    <property type="term" value="F:nucleic acid binding"/>
    <property type="evidence" value="ECO:0007669"/>
    <property type="project" value="InterPro"/>
</dbReference>
<dbReference type="GO" id="GO:0008270">
    <property type="term" value="F:zinc ion binding"/>
    <property type="evidence" value="ECO:0007669"/>
    <property type="project" value="InterPro"/>
</dbReference>
<feature type="compositionally biased region" description="Polar residues" evidence="2">
    <location>
        <begin position="117"/>
        <end position="128"/>
    </location>
</feature>
<keyword evidence="1" id="KW-0175">Coiled coil</keyword>
<proteinExistence type="predicted"/>
<dbReference type="InterPro" id="IPR036875">
    <property type="entry name" value="Znf_CCHC_sf"/>
</dbReference>
<feature type="region of interest" description="Disordered" evidence="2">
    <location>
        <begin position="407"/>
        <end position="434"/>
    </location>
</feature>
<accession>A0A388M919</accession>
<protein>
    <recommendedName>
        <fullName evidence="5">CCHC-type domain-containing protein</fullName>
    </recommendedName>
</protein>